<evidence type="ECO:0000313" key="9">
    <source>
        <dbReference type="EMBL" id="OEL31040.1"/>
    </source>
</evidence>
<feature type="transmembrane region" description="Helical" evidence="7">
    <location>
        <begin position="58"/>
        <end position="80"/>
    </location>
</feature>
<feature type="domain" description="Amino acid transporter transmembrane" evidence="8">
    <location>
        <begin position="476"/>
        <end position="859"/>
    </location>
</feature>
<dbReference type="GO" id="GO:0006865">
    <property type="term" value="P:amino acid transport"/>
    <property type="evidence" value="ECO:0007669"/>
    <property type="project" value="UniProtKB-KW"/>
</dbReference>
<sequence>MSLLGRASLAHMEGGDKKREAMASSSMDTEAAGQDLKGSGYTVAATAHAVDSDSWQQVGLLLVIGFNCAYVLSFSNLMIAPLGWGWGVACLLLIGAAAWYGNWLLAGLHFIDGQRFIRYRDLMGFVFGRKMYYTTYFLQFTTLLLCNMGFILLGARALKAINVEFTHSPARLQWFVTATGIVYFAFAYFVPTISAMRNWLATSAALTLTYFVALLAILIRDGKSNTQKDYNVHGSQAEKVFNALGAVAAILVCNTSGLLPEIQSTVREPAVRGMRRALLLQYTAGAAAYYGVSVAGYWAYGSAVSEYLPNEIGGPRWAAVLINAAAFLQSVVSQHLFVVPIHEAMDTQLQRLDEGMFSRYNLTRRLFARGLIFGFNVFVTALFPFMGDFVNLVGSFALVPLTFTFPSMVVLKYAYEPYGVLVRTSCLLSPASSAHMDAAGAKREAMASSLGTEADQQEHNGSGYTFAATTAHAVDTDSWQQVGLLLVTAFSCAYVLSFSNLMLVPLGRGRGWGWGIACLLIVAAAAWYANWLLAGLHIIDGQRFIRYRDLMGFAFADVYAFVLKGRKCTTSLDSCSSASNFSETWASSYWEQEHSRYLYSLILVINQAINVELSQSPARMQWFIPGAGTIFFAFSYLVPTISAMRKWLAMSAALMVAYDVTLLVILVKDGKSNKQKDYSVHGSPSEKAFNALGAVAAILVCNTSGMLTEIQSTLRAPAVSNMRRARAVQYTAGAAAYYGISAAGYWAYGSAVSEHLPDELGGPQWAVVLINAAAFLQSQSVISQHMFTAPVHEALDTRLQRLEEGMFSRHNLTRRLCARGLVLGFNVFVTALFPFMGDFVNLFGSFALFPLSLVFPMMLIKGKSVGTWSRIWH</sequence>
<evidence type="ECO:0000259" key="8">
    <source>
        <dbReference type="Pfam" id="PF01490"/>
    </source>
</evidence>
<organism evidence="9 10">
    <name type="scientific">Dichanthelium oligosanthes</name>
    <dbReference type="NCBI Taxonomy" id="888268"/>
    <lineage>
        <taxon>Eukaryota</taxon>
        <taxon>Viridiplantae</taxon>
        <taxon>Streptophyta</taxon>
        <taxon>Embryophyta</taxon>
        <taxon>Tracheophyta</taxon>
        <taxon>Spermatophyta</taxon>
        <taxon>Magnoliopsida</taxon>
        <taxon>Liliopsida</taxon>
        <taxon>Poales</taxon>
        <taxon>Poaceae</taxon>
        <taxon>PACMAD clade</taxon>
        <taxon>Panicoideae</taxon>
        <taxon>Panicodae</taxon>
        <taxon>Paniceae</taxon>
        <taxon>Dichantheliinae</taxon>
        <taxon>Dichanthelium</taxon>
    </lineage>
</organism>
<keyword evidence="5 7" id="KW-1133">Transmembrane helix</keyword>
<evidence type="ECO:0000256" key="1">
    <source>
        <dbReference type="ARBA" id="ARBA00004370"/>
    </source>
</evidence>
<protein>
    <submittedName>
        <fullName evidence="9">Proline transporter 1</fullName>
    </submittedName>
</protein>
<keyword evidence="6 7" id="KW-0472">Membrane</keyword>
<gene>
    <name evidence="9" type="ORF">BAE44_0007938</name>
</gene>
<evidence type="ECO:0000256" key="5">
    <source>
        <dbReference type="ARBA" id="ARBA00022989"/>
    </source>
</evidence>
<dbReference type="GO" id="GO:0016020">
    <property type="term" value="C:membrane"/>
    <property type="evidence" value="ECO:0007669"/>
    <property type="project" value="UniProtKB-SubCell"/>
</dbReference>
<feature type="transmembrane region" description="Helical" evidence="7">
    <location>
        <begin position="199"/>
        <end position="220"/>
    </location>
</feature>
<feature type="transmembrane region" description="Helical" evidence="7">
    <location>
        <begin position="816"/>
        <end position="836"/>
    </location>
</feature>
<evidence type="ECO:0000256" key="3">
    <source>
        <dbReference type="ARBA" id="ARBA00022692"/>
    </source>
</evidence>
<comment type="caution">
    <text evidence="9">The sequence shown here is derived from an EMBL/GenBank/DDBJ whole genome shotgun (WGS) entry which is preliminary data.</text>
</comment>
<feature type="transmembrane region" description="Helical" evidence="7">
    <location>
        <begin position="727"/>
        <end position="748"/>
    </location>
</feature>
<comment type="subcellular location">
    <subcellularLocation>
        <location evidence="1">Membrane</location>
    </subcellularLocation>
</comment>
<keyword evidence="4" id="KW-0029">Amino-acid transport</keyword>
<feature type="transmembrane region" description="Helical" evidence="7">
    <location>
        <begin position="622"/>
        <end position="641"/>
    </location>
</feature>
<keyword evidence="10" id="KW-1185">Reference proteome</keyword>
<feature type="domain" description="Amino acid transporter transmembrane" evidence="8">
    <location>
        <begin position="53"/>
        <end position="412"/>
    </location>
</feature>
<feature type="transmembrane region" description="Helical" evidence="7">
    <location>
        <begin position="86"/>
        <end position="111"/>
    </location>
</feature>
<name>A0A1E5W1B0_9POAL</name>
<feature type="transmembrane region" description="Helical" evidence="7">
    <location>
        <begin position="240"/>
        <end position="259"/>
    </location>
</feature>
<evidence type="ECO:0000256" key="4">
    <source>
        <dbReference type="ARBA" id="ARBA00022970"/>
    </source>
</evidence>
<dbReference type="Pfam" id="PF01490">
    <property type="entry name" value="Aa_trans"/>
    <property type="match status" value="2"/>
</dbReference>
<keyword evidence="3 7" id="KW-0812">Transmembrane</keyword>
<proteinExistence type="predicted"/>
<feature type="transmembrane region" description="Helical" evidence="7">
    <location>
        <begin position="688"/>
        <end position="707"/>
    </location>
</feature>
<feature type="transmembrane region" description="Helical" evidence="7">
    <location>
        <begin position="482"/>
        <end position="506"/>
    </location>
</feature>
<evidence type="ECO:0000256" key="2">
    <source>
        <dbReference type="ARBA" id="ARBA00022448"/>
    </source>
</evidence>
<feature type="transmembrane region" description="Helical" evidence="7">
    <location>
        <begin position="512"/>
        <end position="539"/>
    </location>
</feature>
<dbReference type="EMBL" id="LWDX02024296">
    <property type="protein sequence ID" value="OEL31040.1"/>
    <property type="molecule type" value="Genomic_DNA"/>
</dbReference>
<feature type="transmembrane region" description="Helical" evidence="7">
    <location>
        <begin position="647"/>
        <end position="667"/>
    </location>
</feature>
<evidence type="ECO:0000256" key="7">
    <source>
        <dbReference type="SAM" id="Phobius"/>
    </source>
</evidence>
<feature type="transmembrane region" description="Helical" evidence="7">
    <location>
        <begin position="132"/>
        <end position="152"/>
    </location>
</feature>
<dbReference type="PANTHER" id="PTHR48017">
    <property type="entry name" value="OS05G0424000 PROTEIN-RELATED"/>
    <property type="match status" value="1"/>
</dbReference>
<feature type="transmembrane region" description="Helical" evidence="7">
    <location>
        <begin position="366"/>
        <end position="386"/>
    </location>
</feature>
<dbReference type="STRING" id="888268.A0A1E5W1B0"/>
<keyword evidence="2" id="KW-0813">Transport</keyword>
<dbReference type="InterPro" id="IPR013057">
    <property type="entry name" value="AA_transpt_TM"/>
</dbReference>
<feature type="transmembrane region" description="Helical" evidence="7">
    <location>
        <begin position="842"/>
        <end position="860"/>
    </location>
</feature>
<accession>A0A1E5W1B0</accession>
<dbReference type="OrthoDB" id="40134at2759"/>
<dbReference type="Proteomes" id="UP000095767">
    <property type="component" value="Unassembled WGS sequence"/>
</dbReference>
<feature type="transmembrane region" description="Helical" evidence="7">
    <location>
        <begin position="279"/>
        <end position="300"/>
    </location>
</feature>
<feature type="transmembrane region" description="Helical" evidence="7">
    <location>
        <begin position="392"/>
        <end position="415"/>
    </location>
</feature>
<feature type="transmembrane region" description="Helical" evidence="7">
    <location>
        <begin position="172"/>
        <end position="190"/>
    </location>
</feature>
<evidence type="ECO:0000256" key="6">
    <source>
        <dbReference type="ARBA" id="ARBA00023136"/>
    </source>
</evidence>
<dbReference type="AlphaFoldDB" id="A0A1E5W1B0"/>
<evidence type="ECO:0000313" key="10">
    <source>
        <dbReference type="Proteomes" id="UP000095767"/>
    </source>
</evidence>
<reference evidence="9 10" key="1">
    <citation type="submission" date="2016-09" db="EMBL/GenBank/DDBJ databases">
        <title>The draft genome of Dichanthelium oligosanthes: A C3 panicoid grass species.</title>
        <authorList>
            <person name="Studer A.J."/>
            <person name="Schnable J.C."/>
            <person name="Brutnell T.P."/>
        </authorList>
    </citation>
    <scope>NUCLEOTIDE SEQUENCE [LARGE SCALE GENOMIC DNA]</scope>
    <source>
        <strain evidence="10">cv. Kellogg 1175</strain>
        <tissue evidence="9">Leaf</tissue>
    </source>
</reference>